<evidence type="ECO:0000256" key="2">
    <source>
        <dbReference type="ARBA" id="ARBA00022723"/>
    </source>
</evidence>
<dbReference type="InterPro" id="IPR009056">
    <property type="entry name" value="Cyt_c-like_dom"/>
</dbReference>
<evidence type="ECO:0000313" key="9">
    <source>
        <dbReference type="Proteomes" id="UP000646365"/>
    </source>
</evidence>
<name>A0A8J2YZN4_9PROT</name>
<dbReference type="SUPFAM" id="SSF46626">
    <property type="entry name" value="Cytochrome c"/>
    <property type="match status" value="1"/>
</dbReference>
<evidence type="ECO:0000256" key="1">
    <source>
        <dbReference type="ARBA" id="ARBA00022617"/>
    </source>
</evidence>
<dbReference type="EMBL" id="BMJQ01000025">
    <property type="protein sequence ID" value="GGF47250.1"/>
    <property type="molecule type" value="Genomic_DNA"/>
</dbReference>
<dbReference type="Proteomes" id="UP000646365">
    <property type="component" value="Unassembled WGS sequence"/>
</dbReference>
<feature type="compositionally biased region" description="Low complexity" evidence="5">
    <location>
        <begin position="84"/>
        <end position="93"/>
    </location>
</feature>
<dbReference type="InterPro" id="IPR036909">
    <property type="entry name" value="Cyt_c-like_dom_sf"/>
</dbReference>
<keyword evidence="2 4" id="KW-0479">Metal-binding</keyword>
<evidence type="ECO:0000259" key="7">
    <source>
        <dbReference type="PROSITE" id="PS51007"/>
    </source>
</evidence>
<dbReference type="RefSeq" id="WP_189052086.1">
    <property type="nucleotide sequence ID" value="NZ_BMJQ01000025.1"/>
</dbReference>
<organism evidence="8 9">
    <name type="scientific">Aliidongia dinghuensis</name>
    <dbReference type="NCBI Taxonomy" id="1867774"/>
    <lineage>
        <taxon>Bacteria</taxon>
        <taxon>Pseudomonadati</taxon>
        <taxon>Pseudomonadota</taxon>
        <taxon>Alphaproteobacteria</taxon>
        <taxon>Rhodospirillales</taxon>
        <taxon>Dongiaceae</taxon>
        <taxon>Aliidongia</taxon>
    </lineage>
</organism>
<feature type="region of interest" description="Disordered" evidence="5">
    <location>
        <begin position="80"/>
        <end position="111"/>
    </location>
</feature>
<evidence type="ECO:0000313" key="8">
    <source>
        <dbReference type="EMBL" id="GGF47250.1"/>
    </source>
</evidence>
<reference evidence="8" key="1">
    <citation type="journal article" date="2014" name="Int. J. Syst. Evol. Microbiol.">
        <title>Complete genome sequence of Corynebacterium casei LMG S-19264T (=DSM 44701T), isolated from a smear-ripened cheese.</title>
        <authorList>
            <consortium name="US DOE Joint Genome Institute (JGI-PGF)"/>
            <person name="Walter F."/>
            <person name="Albersmeier A."/>
            <person name="Kalinowski J."/>
            <person name="Ruckert C."/>
        </authorList>
    </citation>
    <scope>NUCLEOTIDE SEQUENCE</scope>
    <source>
        <strain evidence="8">CGMCC 1.15725</strain>
    </source>
</reference>
<feature type="chain" id="PRO_5035281171" description="Cytochrome c domain-containing protein" evidence="6">
    <location>
        <begin position="26"/>
        <end position="1019"/>
    </location>
</feature>
<dbReference type="GO" id="GO:0020037">
    <property type="term" value="F:heme binding"/>
    <property type="evidence" value="ECO:0007669"/>
    <property type="project" value="InterPro"/>
</dbReference>
<comment type="caution">
    <text evidence="8">The sequence shown here is derived from an EMBL/GenBank/DDBJ whole genome shotgun (WGS) entry which is preliminary data.</text>
</comment>
<dbReference type="AlphaFoldDB" id="A0A8J2YZN4"/>
<proteinExistence type="predicted"/>
<feature type="domain" description="Cytochrome c" evidence="7">
    <location>
        <begin position="769"/>
        <end position="1019"/>
    </location>
</feature>
<protein>
    <recommendedName>
        <fullName evidence="7">Cytochrome c domain-containing protein</fullName>
    </recommendedName>
</protein>
<dbReference type="PROSITE" id="PS51007">
    <property type="entry name" value="CYTC"/>
    <property type="match status" value="1"/>
</dbReference>
<reference evidence="8" key="2">
    <citation type="submission" date="2020-09" db="EMBL/GenBank/DDBJ databases">
        <authorList>
            <person name="Sun Q."/>
            <person name="Zhou Y."/>
        </authorList>
    </citation>
    <scope>NUCLEOTIDE SEQUENCE</scope>
    <source>
        <strain evidence="8">CGMCC 1.15725</strain>
    </source>
</reference>
<dbReference type="GO" id="GO:0009055">
    <property type="term" value="F:electron transfer activity"/>
    <property type="evidence" value="ECO:0007669"/>
    <property type="project" value="InterPro"/>
</dbReference>
<sequence length="1019" mass="110162">MHIVRRLAETLLTVALALCAMGAKAADTPVITDAPVIESIVDRGSGAILWSSANPGAQPSLKPGQAILLKGRNFGAGPITAARPGLDPPAGGSAPAGGGHSVRSSPPEARDKELSKVLFGTVRALERNLSSYRARIDAGTGVSSVLARLQGKTLDYFVEPWEAVPDTWAGDIYSWNDGEIDLTVPITAYEGPIQVIRIPTSANDVLDVRTGKPLLYQDPNTARVTIDKRYAFVDVWPIERTGRTVLASNAVPVGIAVGGGDRLQYGSVTSSDPAEARAATQALATAGTRRLVKATPTQRSATDQYAYGEKAFWAWDWNLAAPHFVLGVDWDGIFGFDFDRKEPPLDAVVKGVEYAKSGIPEPKTEAQGYLFPVPAVDGSAQQMVLHKALIDRTTGEGIRPFTSFGAVPLLPDAGATKVVAPSAAFSSQTFADPTPYPIQMAFQLPPPFPKPLDGGETRPTGWAGYVFAQVAAPVPGEHKTVDWIGFNCAACHAARVTFEYDVGGKKVSRFFSGIPNPDWRATFLALSGRTLGLVAEEGLPLNFIRQDYPSGTRQQVAAAGETSGMLGRFRNALDTFLARHGVALSKQKVDKTLLLYNLPPGSTESTLFNPADLPGDYANDYFFSPEAIPIITNHTPVRRALSRSELIDGFEGAYLHGEEPEGARGPMSARALQDLTLYTSTLHQDDELLRRIGVYRWLAHKGHADWIGTGVNEGTFVSFGYQADDLLKPPSFPPHPGPAGGLGAMRDAATGGRAAPSTPFTQRFPGLVPHVAHGAKLFQDSCGRCHVPGNAGLWTNEDMQPISAAGGSDPVGRFFSPTIWQRRTQAIRTAILQNLFWVQQRGLLSDGHIVSDAPDNMDGLDLLVRPERCEAPVNADGSVDLARASAIYKKLYTIRQGADHSFRIPSTGMRFELYTRLSSDKPGVLEQIVAPDANRRVRAEEERLVARHAYFTKMDDGYYYWDYQKMRTTYGILEFGLDPNDPRSRARIGGLPAAPHPWCMPGGSPQSDIDDLVMFLLTL</sequence>
<evidence type="ECO:0000256" key="5">
    <source>
        <dbReference type="SAM" id="MobiDB-lite"/>
    </source>
</evidence>
<evidence type="ECO:0000256" key="3">
    <source>
        <dbReference type="ARBA" id="ARBA00023004"/>
    </source>
</evidence>
<keyword evidence="3 4" id="KW-0408">Iron</keyword>
<feature type="region of interest" description="Disordered" evidence="5">
    <location>
        <begin position="733"/>
        <end position="759"/>
    </location>
</feature>
<keyword evidence="9" id="KW-1185">Reference proteome</keyword>
<evidence type="ECO:0000256" key="4">
    <source>
        <dbReference type="PROSITE-ProRule" id="PRU00433"/>
    </source>
</evidence>
<gene>
    <name evidence="8" type="ORF">GCM10011611_62080</name>
</gene>
<accession>A0A8J2YZN4</accession>
<keyword evidence="6" id="KW-0732">Signal</keyword>
<dbReference type="GO" id="GO:0046872">
    <property type="term" value="F:metal ion binding"/>
    <property type="evidence" value="ECO:0007669"/>
    <property type="project" value="UniProtKB-KW"/>
</dbReference>
<keyword evidence="1 4" id="KW-0349">Heme</keyword>
<evidence type="ECO:0000256" key="6">
    <source>
        <dbReference type="SAM" id="SignalP"/>
    </source>
</evidence>
<feature type="signal peptide" evidence="6">
    <location>
        <begin position="1"/>
        <end position="25"/>
    </location>
</feature>